<organism evidence="2 3">
    <name type="scientific">Aquatica leii</name>
    <dbReference type="NCBI Taxonomy" id="1421715"/>
    <lineage>
        <taxon>Eukaryota</taxon>
        <taxon>Metazoa</taxon>
        <taxon>Ecdysozoa</taxon>
        <taxon>Arthropoda</taxon>
        <taxon>Hexapoda</taxon>
        <taxon>Insecta</taxon>
        <taxon>Pterygota</taxon>
        <taxon>Neoptera</taxon>
        <taxon>Endopterygota</taxon>
        <taxon>Coleoptera</taxon>
        <taxon>Polyphaga</taxon>
        <taxon>Elateriformia</taxon>
        <taxon>Elateroidea</taxon>
        <taxon>Lampyridae</taxon>
        <taxon>Luciolinae</taxon>
        <taxon>Aquatica</taxon>
    </lineage>
</organism>
<dbReference type="EMBL" id="JARPUR010000001">
    <property type="protein sequence ID" value="KAK4887183.1"/>
    <property type="molecule type" value="Genomic_DNA"/>
</dbReference>
<evidence type="ECO:0000313" key="2">
    <source>
        <dbReference type="EMBL" id="KAK4887183.1"/>
    </source>
</evidence>
<dbReference type="PANTHER" id="PTHR47055">
    <property type="entry name" value="DDE_TNP_1_7 DOMAIN-CONTAINING PROTEIN"/>
    <property type="match status" value="1"/>
</dbReference>
<feature type="region of interest" description="Disordered" evidence="1">
    <location>
        <begin position="214"/>
        <end position="249"/>
    </location>
</feature>
<name>A0AAN7PIL3_9COLE</name>
<feature type="compositionally biased region" description="Polar residues" evidence="1">
    <location>
        <begin position="214"/>
        <end position="223"/>
    </location>
</feature>
<gene>
    <name evidence="2" type="ORF">RN001_003454</name>
</gene>
<evidence type="ECO:0000313" key="3">
    <source>
        <dbReference type="Proteomes" id="UP001353858"/>
    </source>
</evidence>
<accession>A0AAN7PIL3</accession>
<dbReference type="InterPro" id="IPR052638">
    <property type="entry name" value="PiggyBac_TE-derived"/>
</dbReference>
<protein>
    <submittedName>
        <fullName evidence="2">Uncharacterized protein</fullName>
    </submittedName>
</protein>
<keyword evidence="3" id="KW-1185">Reference proteome</keyword>
<dbReference type="Proteomes" id="UP001353858">
    <property type="component" value="Unassembled WGS sequence"/>
</dbReference>
<dbReference type="AlphaFoldDB" id="A0AAN7PIL3"/>
<sequence>MSSYYKKPLTAHELLEEIEKIDDVSQLPDSVVLYPLINANDDDDDVTMDNLPGSQLNAPAEAIYGQKEDNLYDSEDELPLSNFLKEKHFKKKPRNFSWEQKDLLCNLPQWQEDYSPKNQQSPVEIFTSFLDDSLIEMLVDQKIEMKKQNFNNNANQCKDKFKYLKIRYTKKIDNMRSDKNSGAAAQKFEFLEEMDEIFAKKPNINAPVIASSSRGSASATLQPTDDCLEEDITNNRPLNKKPKQKKTKDDELLNYVKESANKKEECRTKTNNEMLEMQRSLNTFKSVMEKLMEKL</sequence>
<comment type="caution">
    <text evidence="2">The sequence shown here is derived from an EMBL/GenBank/DDBJ whole genome shotgun (WGS) entry which is preliminary data.</text>
</comment>
<dbReference type="GO" id="GO:0043565">
    <property type="term" value="F:sequence-specific DNA binding"/>
    <property type="evidence" value="ECO:0007669"/>
    <property type="project" value="TreeGrafter"/>
</dbReference>
<dbReference type="PANTHER" id="PTHR47055:SF3">
    <property type="entry name" value="PHORBOL-ESTER_DAG-TYPE DOMAIN-CONTAINING PROTEIN"/>
    <property type="match status" value="1"/>
</dbReference>
<reference evidence="3" key="1">
    <citation type="submission" date="2023-01" db="EMBL/GenBank/DDBJ databases">
        <title>Key to firefly adult light organ development and bioluminescence: homeobox transcription factors regulate luciferase expression and transportation to peroxisome.</title>
        <authorList>
            <person name="Fu X."/>
        </authorList>
    </citation>
    <scope>NUCLEOTIDE SEQUENCE [LARGE SCALE GENOMIC DNA]</scope>
</reference>
<proteinExistence type="predicted"/>
<evidence type="ECO:0000256" key="1">
    <source>
        <dbReference type="SAM" id="MobiDB-lite"/>
    </source>
</evidence>